<name>A0A1W0X4V0_HYPEX</name>
<dbReference type="InterPro" id="IPR028082">
    <property type="entry name" value="Peripla_BP_I"/>
</dbReference>
<dbReference type="EMBL" id="MTYJ01000016">
    <property type="protein sequence ID" value="OQV22597.1"/>
    <property type="molecule type" value="Genomic_DNA"/>
</dbReference>
<organism evidence="1 2">
    <name type="scientific">Hypsibius exemplaris</name>
    <name type="common">Freshwater tardigrade</name>
    <dbReference type="NCBI Taxonomy" id="2072580"/>
    <lineage>
        <taxon>Eukaryota</taxon>
        <taxon>Metazoa</taxon>
        <taxon>Ecdysozoa</taxon>
        <taxon>Tardigrada</taxon>
        <taxon>Eutardigrada</taxon>
        <taxon>Parachela</taxon>
        <taxon>Hypsibioidea</taxon>
        <taxon>Hypsibiidae</taxon>
        <taxon>Hypsibius</taxon>
    </lineage>
</organism>
<evidence type="ECO:0000313" key="2">
    <source>
        <dbReference type="Proteomes" id="UP000192578"/>
    </source>
</evidence>
<reference evidence="2" key="1">
    <citation type="submission" date="2017-01" db="EMBL/GenBank/DDBJ databases">
        <title>Comparative genomics of anhydrobiosis in the tardigrade Hypsibius dujardini.</title>
        <authorList>
            <person name="Yoshida Y."/>
            <person name="Koutsovoulos G."/>
            <person name="Laetsch D."/>
            <person name="Stevens L."/>
            <person name="Kumar S."/>
            <person name="Horikawa D."/>
            <person name="Ishino K."/>
            <person name="Komine S."/>
            <person name="Tomita M."/>
            <person name="Blaxter M."/>
            <person name="Arakawa K."/>
        </authorList>
    </citation>
    <scope>NUCLEOTIDE SEQUENCE [LARGE SCALE GENOMIC DNA]</scope>
    <source>
        <strain evidence="2">Z151</strain>
    </source>
</reference>
<evidence type="ECO:0000313" key="1">
    <source>
        <dbReference type="EMBL" id="OQV22597.1"/>
    </source>
</evidence>
<dbReference type="AlphaFoldDB" id="A0A1W0X4V0"/>
<sequence>MFGTFSWQAFQQDDEAIRTAYQSVILIQIIYLEETQQAQRTTETWRKLSNASNLTTPRELPLVFLESTHNAFQMLEQVMSGLTKFGDLNPSSLQSGRWLAKHFFGRAFSLDLGNVTLNSQGVRRSTTAVQQMNNDSGQMETVMIAHERGDYAYNWKTLRPGNCKILAKQSRKWWLIKDGIQISANYQLPM</sequence>
<proteinExistence type="predicted"/>
<protein>
    <submittedName>
        <fullName evidence="1">Uncharacterized protein</fullName>
    </submittedName>
</protein>
<dbReference type="Proteomes" id="UP000192578">
    <property type="component" value="Unassembled WGS sequence"/>
</dbReference>
<accession>A0A1W0X4V0</accession>
<comment type="caution">
    <text evidence="1">The sequence shown here is derived from an EMBL/GenBank/DDBJ whole genome shotgun (WGS) entry which is preliminary data.</text>
</comment>
<keyword evidence="2" id="KW-1185">Reference proteome</keyword>
<dbReference type="SUPFAM" id="SSF53822">
    <property type="entry name" value="Periplasmic binding protein-like I"/>
    <property type="match status" value="1"/>
</dbReference>
<gene>
    <name evidence="1" type="ORF">BV898_03422</name>
</gene>